<dbReference type="InterPro" id="IPR015943">
    <property type="entry name" value="WD40/YVTN_repeat-like_dom_sf"/>
</dbReference>
<dbReference type="Gene3D" id="2.130.10.10">
    <property type="entry name" value="YVTN repeat-like/Quinoprotein amine dehydrogenase"/>
    <property type="match status" value="1"/>
</dbReference>
<feature type="domain" description="Transcription factor IIIC putative zinc-finger" evidence="1">
    <location>
        <begin position="515"/>
        <end position="584"/>
    </location>
</feature>
<dbReference type="SUPFAM" id="SSF50978">
    <property type="entry name" value="WD40 repeat-like"/>
    <property type="match status" value="1"/>
</dbReference>
<evidence type="ECO:0000259" key="2">
    <source>
        <dbReference type="Pfam" id="PF12894"/>
    </source>
</evidence>
<organism evidence="3 4">
    <name type="scientific">Saccharomyces uvarum</name>
    <name type="common">Yeast</name>
    <name type="synonym">Saccharomyces bayanus var. uvarum</name>
    <dbReference type="NCBI Taxonomy" id="230603"/>
    <lineage>
        <taxon>Eukaryota</taxon>
        <taxon>Fungi</taxon>
        <taxon>Dikarya</taxon>
        <taxon>Ascomycota</taxon>
        <taxon>Saccharomycotina</taxon>
        <taxon>Saccharomycetes</taxon>
        <taxon>Saccharomycetales</taxon>
        <taxon>Saccharomycetaceae</taxon>
        <taxon>Saccharomyces</taxon>
    </lineage>
</organism>
<evidence type="ECO:0000313" key="3">
    <source>
        <dbReference type="EMBL" id="CAI4053329.1"/>
    </source>
</evidence>
<dbReference type="Pfam" id="PF12660">
    <property type="entry name" value="zf-TFIIIC"/>
    <property type="match status" value="1"/>
</dbReference>
<dbReference type="InterPro" id="IPR024977">
    <property type="entry name" value="Apc4-like_WD40_dom"/>
</dbReference>
<name>A0AA35NLV8_SACUV</name>
<dbReference type="Proteomes" id="UP001162090">
    <property type="component" value="Chromosome 16"/>
</dbReference>
<proteinExistence type="predicted"/>
<reference evidence="3" key="1">
    <citation type="submission" date="2022-10" db="EMBL/GenBank/DDBJ databases">
        <authorList>
            <person name="Byrne P K."/>
        </authorList>
    </citation>
    <scope>NUCLEOTIDE SEQUENCE</scope>
    <source>
        <strain evidence="3">CBS7001</strain>
    </source>
</reference>
<dbReference type="AlphaFoldDB" id="A0AA35NLV8"/>
<protein>
    <submittedName>
        <fullName evidence="3">Uncharacterized protein</fullName>
    </submittedName>
</protein>
<dbReference type="InterPro" id="IPR036322">
    <property type="entry name" value="WD40_repeat_dom_sf"/>
</dbReference>
<accession>A0AA35NLV8</accession>
<sequence>MKLLRDLLVDRKEFEDWKNNLAWARDGTLYLTTFPDISIGLPKFTRDVNNNSKNLFHVKERPLEFENKLDFELAQRNGLLNSQPVSYPRVCKPSPTNDWMAVLTNNGNISVFKDNENLANLDSPGDLSRRIYHCFEWNPNGSSIAVGNEDGELQFFGVQKSLETTPEFLLECSIKLSDTGSKDWVTHITWYDDVLIAALSNNSVFSITFPSPSKDPVSRLLQIASRRKITDLQIVDNNVILTCPGYVHKINLRDYSISSLKTGSPENFHIIPLRYEKESTILLISNKTSYKVVLGEGLNMTVDDIIAPYLEKKFKKWSTLWNEFNNYETSVVIHGVSLSPDGYSVAIIYNMERVAFKYKIASEQSFCIMFAPLYQSWRISEYADGLAWYQTYHIYDKSMPGLPDNFSTDKKLLNGNYPISLDFKSYLKALVKSEEMRTIMFLNMTNEAPSVLSFQEALYEYVVNKTSELTNEFDLACVLSLAKILNRQAPIANGKLTMKSGLLEEDFDLKSFNADPETVTSTTNNTWRRCGVTLLPILTTQVKICPVSKKRVLDIKRDDVNNYGWFTRGLLETFNDRSIYSGTTLETI</sequence>
<evidence type="ECO:0000313" key="4">
    <source>
        <dbReference type="Proteomes" id="UP001162090"/>
    </source>
</evidence>
<dbReference type="Pfam" id="PF12894">
    <property type="entry name" value="ANAPC4_WD40"/>
    <property type="match status" value="1"/>
</dbReference>
<evidence type="ECO:0000259" key="1">
    <source>
        <dbReference type="Pfam" id="PF12660"/>
    </source>
</evidence>
<dbReference type="EMBL" id="OX365927">
    <property type="protein sequence ID" value="CAI4053329.1"/>
    <property type="molecule type" value="Genomic_DNA"/>
</dbReference>
<feature type="domain" description="Anaphase-promoting complex subunit 4-like WD40" evidence="2">
    <location>
        <begin position="94"/>
        <end position="161"/>
    </location>
</feature>
<dbReference type="InterPro" id="IPR024764">
    <property type="entry name" value="TFIIIC_Znf"/>
</dbReference>
<gene>
    <name evidence="3" type="primary">SUVC16G2660</name>
    <name evidence="3" type="ORF">SUVC_16G2660</name>
</gene>